<evidence type="ECO:0008006" key="3">
    <source>
        <dbReference type="Google" id="ProtNLM"/>
    </source>
</evidence>
<dbReference type="InterPro" id="IPR011893">
    <property type="entry name" value="Selenoprotein_Rdx-typ"/>
</dbReference>
<accession>A0A1D2AAR6</accession>
<dbReference type="InterPro" id="IPR036249">
    <property type="entry name" value="Thioredoxin-like_sf"/>
</dbReference>
<dbReference type="EMBL" id="GDKF01002354">
    <property type="protein sequence ID" value="JAT76268.1"/>
    <property type="molecule type" value="Transcribed_RNA"/>
</dbReference>
<evidence type="ECO:0000313" key="2">
    <source>
        <dbReference type="EMBL" id="JAT76268.1"/>
    </source>
</evidence>
<proteinExistence type="predicted"/>
<feature type="non-terminal residue" evidence="2">
    <location>
        <position position="1"/>
    </location>
</feature>
<name>A0A1D2AAR6_AUXPR</name>
<protein>
    <recommendedName>
        <fullName evidence="3">Selenoprotein W</fullName>
    </recommendedName>
</protein>
<dbReference type="Pfam" id="PF10262">
    <property type="entry name" value="Rdx"/>
    <property type="match status" value="1"/>
</dbReference>
<evidence type="ECO:0000256" key="1">
    <source>
        <dbReference type="ARBA" id="ARBA00023284"/>
    </source>
</evidence>
<dbReference type="SUPFAM" id="SSF52833">
    <property type="entry name" value="Thioredoxin-like"/>
    <property type="match status" value="1"/>
</dbReference>
<dbReference type="AlphaFoldDB" id="A0A1D2AAR6"/>
<sequence length="133" mass="15041">HVSKLDHVLHLEAAMAWRSAFTLLRRGQGPLCRKLSTDAPAGTHLAVEYCVLCDYQPRFDILKKVVRAAFPKLPVFADTEDHRPGSFEVILHHKDEEFEIWSKLLTGEPADEMAAHSVAELVVDEIRRAKLCL</sequence>
<dbReference type="NCBIfam" id="TIGR02174">
    <property type="entry name" value="CXXU_selWTH"/>
    <property type="match status" value="1"/>
</dbReference>
<organism evidence="2">
    <name type="scientific">Auxenochlorella protothecoides</name>
    <name type="common">Green microalga</name>
    <name type="synonym">Chlorella protothecoides</name>
    <dbReference type="NCBI Taxonomy" id="3075"/>
    <lineage>
        <taxon>Eukaryota</taxon>
        <taxon>Viridiplantae</taxon>
        <taxon>Chlorophyta</taxon>
        <taxon>core chlorophytes</taxon>
        <taxon>Trebouxiophyceae</taxon>
        <taxon>Chlorellales</taxon>
        <taxon>Chlorellaceae</taxon>
        <taxon>Auxenochlorella</taxon>
    </lineage>
</organism>
<dbReference type="Gene3D" id="3.40.30.10">
    <property type="entry name" value="Glutaredoxin"/>
    <property type="match status" value="1"/>
</dbReference>
<keyword evidence="1" id="KW-0676">Redox-active center</keyword>
<gene>
    <name evidence="2" type="ORF">g.6768</name>
</gene>
<reference evidence="2" key="1">
    <citation type="submission" date="2015-08" db="EMBL/GenBank/DDBJ databases">
        <authorList>
            <person name="Babu N.S."/>
            <person name="Beckwith C.J."/>
            <person name="Beseler K.G."/>
            <person name="Brison A."/>
            <person name="Carone J.V."/>
            <person name="Caskin T.P."/>
            <person name="Diamond M."/>
            <person name="Durham M.E."/>
            <person name="Foxe J.M."/>
            <person name="Go M."/>
            <person name="Henderson B.A."/>
            <person name="Jones I.B."/>
            <person name="McGettigan J.A."/>
            <person name="Micheletti S.J."/>
            <person name="Nasrallah M.E."/>
            <person name="Ortiz D."/>
            <person name="Piller C.R."/>
            <person name="Privatt S.R."/>
            <person name="Schneider S.L."/>
            <person name="Sharp S."/>
            <person name="Smith T.C."/>
            <person name="Stanton J.D."/>
            <person name="Ullery H.E."/>
            <person name="Wilson R.J."/>
            <person name="Serrano M.G."/>
            <person name="Buck G."/>
            <person name="Lee V."/>
            <person name="Wang Y."/>
            <person name="Carvalho R."/>
            <person name="Voegtly L."/>
            <person name="Shi R."/>
            <person name="Duckworth R."/>
            <person name="Johnson A."/>
            <person name="Loviza R."/>
            <person name="Walstead R."/>
            <person name="Shah Z."/>
            <person name="Kiflezghi M."/>
            <person name="Wade K."/>
            <person name="Ball S.L."/>
            <person name="Bradley K.W."/>
            <person name="Asai D.J."/>
            <person name="Bowman C.A."/>
            <person name="Russell D.A."/>
            <person name="Pope W.H."/>
            <person name="Jacobs-Sera D."/>
            <person name="Hendrix R.W."/>
            <person name="Hatfull G.F."/>
        </authorList>
    </citation>
    <scope>NUCLEOTIDE SEQUENCE</scope>
</reference>